<proteinExistence type="predicted"/>
<dbReference type="SUPFAM" id="SSF52540">
    <property type="entry name" value="P-loop containing nucleoside triphosphate hydrolases"/>
    <property type="match status" value="1"/>
</dbReference>
<dbReference type="InterPro" id="IPR015199">
    <property type="entry name" value="DNA_pol_III_delta_C"/>
</dbReference>
<dbReference type="AlphaFoldDB" id="A0A9D9DWS7"/>
<evidence type="ECO:0000256" key="6">
    <source>
        <dbReference type="ARBA" id="ARBA00022932"/>
    </source>
</evidence>
<dbReference type="GO" id="GO:0006261">
    <property type="term" value="P:DNA-templated DNA replication"/>
    <property type="evidence" value="ECO:0007669"/>
    <property type="project" value="TreeGrafter"/>
</dbReference>
<keyword evidence="3" id="KW-0808">Transferase</keyword>
<dbReference type="Pfam" id="PF13177">
    <property type="entry name" value="DNA_pol3_delta2"/>
    <property type="match status" value="1"/>
</dbReference>
<reference evidence="9" key="2">
    <citation type="journal article" date="2021" name="PeerJ">
        <title>Extensive microbial diversity within the chicken gut microbiome revealed by metagenomics and culture.</title>
        <authorList>
            <person name="Gilroy R."/>
            <person name="Ravi A."/>
            <person name="Getino M."/>
            <person name="Pursley I."/>
            <person name="Horton D.L."/>
            <person name="Alikhan N.F."/>
            <person name="Baker D."/>
            <person name="Gharbi K."/>
            <person name="Hall N."/>
            <person name="Watson M."/>
            <person name="Adriaenssens E.M."/>
            <person name="Foster-Nyarko E."/>
            <person name="Jarju S."/>
            <person name="Secka A."/>
            <person name="Antonio M."/>
            <person name="Oren A."/>
            <person name="Chaudhuri R.R."/>
            <person name="La Ragione R."/>
            <person name="Hildebrand F."/>
            <person name="Pallen M.J."/>
        </authorList>
    </citation>
    <scope>NUCLEOTIDE SEQUENCE</scope>
    <source>
        <strain evidence="9">F6-4510</strain>
    </source>
</reference>
<evidence type="ECO:0000313" key="9">
    <source>
        <dbReference type="EMBL" id="MBO8434382.1"/>
    </source>
</evidence>
<comment type="caution">
    <text evidence="9">The sequence shown here is derived from an EMBL/GenBank/DDBJ whole genome shotgun (WGS) entry which is preliminary data.</text>
</comment>
<evidence type="ECO:0000256" key="5">
    <source>
        <dbReference type="ARBA" id="ARBA00022705"/>
    </source>
</evidence>
<evidence type="ECO:0000256" key="3">
    <source>
        <dbReference type="ARBA" id="ARBA00022679"/>
    </source>
</evidence>
<evidence type="ECO:0000256" key="2">
    <source>
        <dbReference type="ARBA" id="ARBA00014363"/>
    </source>
</evidence>
<organism evidence="9 10">
    <name type="scientific">Candidatus Fimicola merdigallinarum</name>
    <dbReference type="NCBI Taxonomy" id="2840819"/>
    <lineage>
        <taxon>Bacteria</taxon>
        <taxon>Bacillati</taxon>
        <taxon>Bacillota</taxon>
        <taxon>Clostridia</taxon>
        <taxon>Lachnospirales</taxon>
        <taxon>Lachnospiraceae</taxon>
        <taxon>Lachnospiraceae incertae sedis</taxon>
        <taxon>Candidatus Fimicola</taxon>
    </lineage>
</organism>
<dbReference type="GO" id="GO:0003887">
    <property type="term" value="F:DNA-directed DNA polymerase activity"/>
    <property type="evidence" value="ECO:0007669"/>
    <property type="project" value="UniProtKB-KW"/>
</dbReference>
<dbReference type="EMBL" id="JADIMX010000066">
    <property type="protein sequence ID" value="MBO8434382.1"/>
    <property type="molecule type" value="Genomic_DNA"/>
</dbReference>
<evidence type="ECO:0000256" key="1">
    <source>
        <dbReference type="ARBA" id="ARBA00012417"/>
    </source>
</evidence>
<dbReference type="EC" id="2.7.7.7" evidence="1"/>
<accession>A0A9D9DWS7</accession>
<dbReference type="Pfam" id="PF09115">
    <property type="entry name" value="DNApol3-delta_C"/>
    <property type="match status" value="1"/>
</dbReference>
<sequence length="332" mass="37959">MKSFKNITGNDFIIKFLKNSIVHNRVSHAYIISGYEGVGKTLIAETFAKVLQCETGGADACCSCRSCRSFESGNNPDIIYVTPSKKSKTKSIGVNDIREQVIEQVSIKPYEFRYKIFLIENADSMTIEAQNSFLKTLEEPPEYAIFLLMARNVEKFLPTILSRCVNVKIRPLSNGLVSDYILKNTDVKEERVELITEYAQGSIGKALTLSNSKEFMEMRECVTQTLVGLYGKNEFYATKAVDKIDDYKNEKNLIDLMYLWYRDVLSAKVLKDDKYIIQKDKKDIIFKEAGKYSVECIIDKANACLEAKNQILKNVNFRLCMEVLLMKLKESY</sequence>
<reference evidence="9" key="1">
    <citation type="submission" date="2020-10" db="EMBL/GenBank/DDBJ databases">
        <authorList>
            <person name="Gilroy R."/>
        </authorList>
    </citation>
    <scope>NUCLEOTIDE SEQUENCE</scope>
    <source>
        <strain evidence="9">F6-4510</strain>
    </source>
</reference>
<dbReference type="GO" id="GO:0003677">
    <property type="term" value="F:DNA binding"/>
    <property type="evidence" value="ECO:0007669"/>
    <property type="project" value="InterPro"/>
</dbReference>
<keyword evidence="6" id="KW-0239">DNA-directed DNA polymerase</keyword>
<evidence type="ECO:0000256" key="7">
    <source>
        <dbReference type="ARBA" id="ARBA00049244"/>
    </source>
</evidence>
<keyword evidence="5" id="KW-0235">DNA replication</keyword>
<dbReference type="Proteomes" id="UP000823611">
    <property type="component" value="Unassembled WGS sequence"/>
</dbReference>
<dbReference type="GO" id="GO:0009360">
    <property type="term" value="C:DNA polymerase III complex"/>
    <property type="evidence" value="ECO:0007669"/>
    <property type="project" value="InterPro"/>
</dbReference>
<evidence type="ECO:0000259" key="8">
    <source>
        <dbReference type="Pfam" id="PF09115"/>
    </source>
</evidence>
<dbReference type="PANTHER" id="PTHR11669:SF8">
    <property type="entry name" value="DNA POLYMERASE III SUBUNIT DELTA"/>
    <property type="match status" value="1"/>
</dbReference>
<dbReference type="Gene3D" id="3.40.50.300">
    <property type="entry name" value="P-loop containing nucleotide triphosphate hydrolases"/>
    <property type="match status" value="1"/>
</dbReference>
<protein>
    <recommendedName>
        <fullName evidence="2">DNA polymerase III subunit delta'</fullName>
        <ecNumber evidence="1">2.7.7.7</ecNumber>
    </recommendedName>
</protein>
<name>A0A9D9DWS7_9FIRM</name>
<comment type="catalytic activity">
    <reaction evidence="7">
        <text>DNA(n) + a 2'-deoxyribonucleoside 5'-triphosphate = DNA(n+1) + diphosphate</text>
        <dbReference type="Rhea" id="RHEA:22508"/>
        <dbReference type="Rhea" id="RHEA-COMP:17339"/>
        <dbReference type="Rhea" id="RHEA-COMP:17340"/>
        <dbReference type="ChEBI" id="CHEBI:33019"/>
        <dbReference type="ChEBI" id="CHEBI:61560"/>
        <dbReference type="ChEBI" id="CHEBI:173112"/>
        <dbReference type="EC" id="2.7.7.7"/>
    </reaction>
</comment>
<evidence type="ECO:0000313" key="10">
    <source>
        <dbReference type="Proteomes" id="UP000823611"/>
    </source>
</evidence>
<dbReference type="InterPro" id="IPR027417">
    <property type="entry name" value="P-loop_NTPase"/>
</dbReference>
<keyword evidence="4" id="KW-0548">Nucleotidyltransferase</keyword>
<dbReference type="InterPro" id="IPR050238">
    <property type="entry name" value="DNA_Rep/Repair_Clamp_Loader"/>
</dbReference>
<dbReference type="PANTHER" id="PTHR11669">
    <property type="entry name" value="REPLICATION FACTOR C / DNA POLYMERASE III GAMMA-TAU SUBUNIT"/>
    <property type="match status" value="1"/>
</dbReference>
<feature type="domain" description="DNA polymerase III delta subunit C-terminal" evidence="8">
    <location>
        <begin position="215"/>
        <end position="328"/>
    </location>
</feature>
<gene>
    <name evidence="9" type="ORF">IAC55_03550</name>
</gene>
<evidence type="ECO:0000256" key="4">
    <source>
        <dbReference type="ARBA" id="ARBA00022695"/>
    </source>
</evidence>